<keyword evidence="5" id="KW-1185">Reference proteome</keyword>
<dbReference type="InterPro" id="IPR036291">
    <property type="entry name" value="NAD(P)-bd_dom_sf"/>
</dbReference>
<reference evidence="4" key="1">
    <citation type="submission" date="2023-01" db="EMBL/GenBank/DDBJ databases">
        <authorList>
            <person name="Piombo E."/>
        </authorList>
    </citation>
    <scope>NUCLEOTIDE SEQUENCE</scope>
</reference>
<dbReference type="GO" id="GO:0016491">
    <property type="term" value="F:oxidoreductase activity"/>
    <property type="evidence" value="ECO:0007669"/>
    <property type="project" value="UniProtKB-KW"/>
</dbReference>
<dbReference type="AlphaFoldDB" id="A0AA35Q4F0"/>
<dbReference type="EMBL" id="CABFNP030001099">
    <property type="protein sequence ID" value="CAI6091307.1"/>
    <property type="molecule type" value="Genomic_DNA"/>
</dbReference>
<keyword evidence="3" id="KW-0560">Oxidoreductase</keyword>
<evidence type="ECO:0000256" key="2">
    <source>
        <dbReference type="ARBA" id="ARBA00022857"/>
    </source>
</evidence>
<dbReference type="CDD" id="cd05233">
    <property type="entry name" value="SDR_c"/>
    <property type="match status" value="1"/>
</dbReference>
<dbReference type="Gene3D" id="3.40.50.720">
    <property type="entry name" value="NAD(P)-binding Rossmann-like Domain"/>
    <property type="match status" value="1"/>
</dbReference>
<evidence type="ECO:0000313" key="4">
    <source>
        <dbReference type="EMBL" id="CAI6091307.1"/>
    </source>
</evidence>
<dbReference type="SUPFAM" id="SSF51735">
    <property type="entry name" value="NAD(P)-binding Rossmann-fold domains"/>
    <property type="match status" value="1"/>
</dbReference>
<evidence type="ECO:0000256" key="3">
    <source>
        <dbReference type="ARBA" id="ARBA00023002"/>
    </source>
</evidence>
<sequence length="151" mass="16332">MTDKSLSAKVTIVSGSLGGGIRTAIVMELSSRGATVVLNYPWAKISEQAVEALIRFKTPGIAIEADLSTLRGPEKLVQETAAKYDRIDILANNASIAFNASLEMQIIEYYFLLTQATLRYLARDSRIVNVVSISARNPPPLQTICAGTKGM</sequence>
<gene>
    <name evidence="4" type="ORF">CCHLO57077_00013607</name>
</gene>
<protein>
    <submittedName>
        <fullName evidence="4">Uncharacterized protein</fullName>
    </submittedName>
</protein>
<name>A0AA35Q4F0_9HYPO</name>
<dbReference type="PANTHER" id="PTHR43639">
    <property type="entry name" value="OXIDOREDUCTASE, SHORT-CHAIN DEHYDROGENASE/REDUCTASE FAMILY (AFU_ORTHOLOGUE AFUA_5G02870)"/>
    <property type="match status" value="1"/>
</dbReference>
<organism evidence="4 5">
    <name type="scientific">Clonostachys chloroleuca</name>
    <dbReference type="NCBI Taxonomy" id="1926264"/>
    <lineage>
        <taxon>Eukaryota</taxon>
        <taxon>Fungi</taxon>
        <taxon>Dikarya</taxon>
        <taxon>Ascomycota</taxon>
        <taxon>Pezizomycotina</taxon>
        <taxon>Sordariomycetes</taxon>
        <taxon>Hypocreomycetidae</taxon>
        <taxon>Hypocreales</taxon>
        <taxon>Bionectriaceae</taxon>
        <taxon>Clonostachys</taxon>
    </lineage>
</organism>
<dbReference type="InterPro" id="IPR002347">
    <property type="entry name" value="SDR_fam"/>
</dbReference>
<accession>A0AA35Q4F0</accession>
<comment type="similarity">
    <text evidence="1">Belongs to the short-chain dehydrogenases/reductases (SDR) family.</text>
</comment>
<dbReference type="PANTHER" id="PTHR43639:SF1">
    <property type="entry name" value="SHORT-CHAIN DEHYDROGENASE_REDUCTASE FAMILY PROTEIN"/>
    <property type="match status" value="1"/>
</dbReference>
<evidence type="ECO:0000313" key="5">
    <source>
        <dbReference type="Proteomes" id="UP001160390"/>
    </source>
</evidence>
<dbReference type="Proteomes" id="UP001160390">
    <property type="component" value="Unassembled WGS sequence"/>
</dbReference>
<keyword evidence="2" id="KW-0521">NADP</keyword>
<evidence type="ECO:0000256" key="1">
    <source>
        <dbReference type="ARBA" id="ARBA00006484"/>
    </source>
</evidence>
<comment type="caution">
    <text evidence="4">The sequence shown here is derived from an EMBL/GenBank/DDBJ whole genome shotgun (WGS) entry which is preliminary data.</text>
</comment>
<proteinExistence type="inferred from homology"/>
<dbReference type="Pfam" id="PF00106">
    <property type="entry name" value="adh_short"/>
    <property type="match status" value="1"/>
</dbReference>